<sequence>MTEVAALFSTRKTRSHKRQEACVQRAPEHCSKVGGRKNFTPHPETIRGVRKKIPFEKSGFPLFTLPVRVARKFNFGFWALP</sequence>
<accession>B6AN52</accession>
<dbReference type="AlphaFoldDB" id="B6AN52"/>
<protein>
    <submittedName>
        <fullName evidence="2">Uncharacterized protein</fullName>
    </submittedName>
</protein>
<feature type="region of interest" description="Disordered" evidence="1">
    <location>
        <begin position="1"/>
        <end position="21"/>
    </location>
</feature>
<proteinExistence type="predicted"/>
<gene>
    <name evidence="2" type="ORF">CGL2_10706002</name>
</gene>
<organism evidence="2">
    <name type="scientific">Leptospirillum sp. Group II '5-way CG'</name>
    <dbReference type="NCBI Taxonomy" id="419541"/>
    <lineage>
        <taxon>Bacteria</taxon>
        <taxon>Pseudomonadati</taxon>
        <taxon>Nitrospirota</taxon>
        <taxon>Nitrospiria</taxon>
        <taxon>Nitrospirales</taxon>
        <taxon>Nitrospiraceae</taxon>
        <taxon>Leptospirillum</taxon>
    </lineage>
</organism>
<dbReference type="EMBL" id="DS995259">
    <property type="protein sequence ID" value="EDZ39905.1"/>
    <property type="molecule type" value="Genomic_DNA"/>
</dbReference>
<reference evidence="2" key="1">
    <citation type="journal article" date="2004" name="Nature">
        <title>Community structure and metabolism through reconstruction of microbial genomes from the environment.</title>
        <authorList>
            <person name="Tyson G.W."/>
            <person name="Chapman J."/>
            <person name="Hugenholtz P."/>
            <person name="Allen E.E."/>
            <person name="Ram R.J."/>
            <person name="Richardson P.M."/>
            <person name="Solovyev V.V."/>
            <person name="Rubin E.M."/>
            <person name="Rokhsar D.S."/>
            <person name="Banfield J.F."/>
        </authorList>
    </citation>
    <scope>NUCLEOTIDE SEQUENCE [LARGE SCALE GENOMIC DNA]</scope>
</reference>
<evidence type="ECO:0000256" key="1">
    <source>
        <dbReference type="SAM" id="MobiDB-lite"/>
    </source>
</evidence>
<name>B6AN52_9BACT</name>
<evidence type="ECO:0000313" key="2">
    <source>
        <dbReference type="EMBL" id="EDZ39905.1"/>
    </source>
</evidence>
<reference evidence="2" key="2">
    <citation type="journal article" date="2008" name="PLoS Biol.">
        <title>Population genomic analysis of strain variation in Leptospirillum group II bacteria involved in acid mine drainage formation.</title>
        <authorList>
            <person name="Simmons S.L."/>
            <person name="Dibartolo G."/>
            <person name="Denef V.J."/>
            <person name="Goltsman D.S."/>
            <person name="Thelen M.P."/>
            <person name="Banfield J.F."/>
        </authorList>
    </citation>
    <scope>NUCLEOTIDE SEQUENCE [LARGE SCALE GENOMIC DNA]</scope>
</reference>